<name>A0AAU8Q4I2_DESK7</name>
<evidence type="ECO:0000313" key="3">
    <source>
        <dbReference type="EMBL" id="AEG16033.1"/>
    </source>
</evidence>
<dbReference type="CDD" id="cd00093">
    <property type="entry name" value="HTH_XRE"/>
    <property type="match status" value="1"/>
</dbReference>
<organism evidence="3 4">
    <name type="scientific">Desulfofundulus kuznetsovii (strain DSM 6115 / VKM B-1805 / 17)</name>
    <name type="common">Desulfotomaculum kuznetsovii</name>
    <dbReference type="NCBI Taxonomy" id="760568"/>
    <lineage>
        <taxon>Bacteria</taxon>
        <taxon>Bacillati</taxon>
        <taxon>Bacillota</taxon>
        <taxon>Clostridia</taxon>
        <taxon>Eubacteriales</taxon>
        <taxon>Peptococcaceae</taxon>
        <taxon>Desulfofundulus</taxon>
    </lineage>
</organism>
<dbReference type="InterPro" id="IPR010982">
    <property type="entry name" value="Lambda_DNA-bd_dom_sf"/>
</dbReference>
<dbReference type="EMBL" id="CP002770">
    <property type="protein sequence ID" value="AEG16033.1"/>
    <property type="molecule type" value="Genomic_DNA"/>
</dbReference>
<dbReference type="GO" id="GO:0003677">
    <property type="term" value="F:DNA binding"/>
    <property type="evidence" value="ECO:0007669"/>
    <property type="project" value="UniProtKB-KW"/>
</dbReference>
<evidence type="ECO:0000256" key="1">
    <source>
        <dbReference type="ARBA" id="ARBA00023125"/>
    </source>
</evidence>
<dbReference type="PANTHER" id="PTHR46558">
    <property type="entry name" value="TRACRIPTIONAL REGULATORY PROTEIN-RELATED-RELATED"/>
    <property type="match status" value="1"/>
</dbReference>
<dbReference type="Gene3D" id="1.10.260.40">
    <property type="entry name" value="lambda repressor-like DNA-binding domains"/>
    <property type="match status" value="1"/>
</dbReference>
<keyword evidence="4" id="KW-1185">Reference proteome</keyword>
<dbReference type="SUPFAM" id="SSF47413">
    <property type="entry name" value="lambda repressor-like DNA-binding domains"/>
    <property type="match status" value="1"/>
</dbReference>
<evidence type="ECO:0000259" key="2">
    <source>
        <dbReference type="PROSITE" id="PS50943"/>
    </source>
</evidence>
<dbReference type="PROSITE" id="PS50943">
    <property type="entry name" value="HTH_CROC1"/>
    <property type="match status" value="1"/>
</dbReference>
<dbReference type="KEGG" id="dku:Desku_2507"/>
<accession>A0AAU8Q4I2</accession>
<evidence type="ECO:0000313" key="4">
    <source>
        <dbReference type="Proteomes" id="UP000009229"/>
    </source>
</evidence>
<dbReference type="AlphaFoldDB" id="A0AAU8Q4I2"/>
<protein>
    <submittedName>
        <fullName evidence="3">Helix-turn-helix domain protein</fullName>
    </submittedName>
</protein>
<keyword evidence="1" id="KW-0238">DNA-binding</keyword>
<feature type="domain" description="HTH cro/C1-type" evidence="2">
    <location>
        <begin position="12"/>
        <end position="66"/>
    </location>
</feature>
<dbReference type="SMART" id="SM00530">
    <property type="entry name" value="HTH_XRE"/>
    <property type="match status" value="1"/>
</dbReference>
<dbReference type="Pfam" id="PF01381">
    <property type="entry name" value="HTH_3"/>
    <property type="match status" value="1"/>
</dbReference>
<dbReference type="Proteomes" id="UP000009229">
    <property type="component" value="Chromosome"/>
</dbReference>
<reference evidence="4" key="1">
    <citation type="submission" date="2011-05" db="EMBL/GenBank/DDBJ databases">
        <title>Complete sequence of Desulfotomaculum kuznetsovii DSM 6115.</title>
        <authorList>
            <person name="Lucas S."/>
            <person name="Han J."/>
            <person name="Lapidus A."/>
            <person name="Cheng J.-F."/>
            <person name="Goodwin L."/>
            <person name="Pitluck S."/>
            <person name="Peters L."/>
            <person name="Mikhailova N."/>
            <person name="Lu M."/>
            <person name="Saunders E."/>
            <person name="Han C."/>
            <person name="Tapia R."/>
            <person name="Land M."/>
            <person name="Hauser L."/>
            <person name="Kyrpides N."/>
            <person name="Ivanova N."/>
            <person name="Pagani I."/>
            <person name="Nazina T."/>
            <person name="Ivanova A."/>
            <person name="Parshina S."/>
            <person name="Kuever J."/>
            <person name="Muyzer G."/>
            <person name="Plugge C."/>
            <person name="Stams A."/>
            <person name="Woyke T."/>
        </authorList>
    </citation>
    <scope>NUCLEOTIDE SEQUENCE [LARGE SCALE GENOMIC DNA]</scope>
    <source>
        <strain evidence="4">DSM 6115 / VKM B-1805 / 17</strain>
    </source>
</reference>
<dbReference type="InterPro" id="IPR001387">
    <property type="entry name" value="Cro/C1-type_HTH"/>
</dbReference>
<proteinExistence type="predicted"/>
<sequence>MENSTNLFPQRLKNLRKARNIYQKELAAAIGVKPGTVAAWEAGHRVPELGLATKLADFFNVSVDYLLGRTNDPRPVDKIISPESDVRTERSLKDKIFDPTYTPTEVDLEELLEIANIRFMGERMAREDREKLLQIAKIIWEERRKIRERKGK</sequence>
<gene>
    <name evidence="3" type="ordered locus">Desku_2507</name>
</gene>
<dbReference type="PANTHER" id="PTHR46558:SF11">
    <property type="entry name" value="HTH-TYPE TRANSCRIPTIONAL REGULATOR XRE"/>
    <property type="match status" value="1"/>
</dbReference>